<dbReference type="GO" id="GO:0016301">
    <property type="term" value="F:kinase activity"/>
    <property type="evidence" value="ECO:0007669"/>
    <property type="project" value="UniProtKB-KW"/>
</dbReference>
<evidence type="ECO:0000256" key="11">
    <source>
        <dbReference type="ARBA" id="ARBA00029766"/>
    </source>
</evidence>
<evidence type="ECO:0000256" key="9">
    <source>
        <dbReference type="ARBA" id="ARBA00022909"/>
    </source>
</evidence>
<evidence type="ECO:0000256" key="2">
    <source>
        <dbReference type="ARBA" id="ARBA00005810"/>
    </source>
</evidence>
<dbReference type="GO" id="GO:0005524">
    <property type="term" value="F:ATP binding"/>
    <property type="evidence" value="ECO:0007669"/>
    <property type="project" value="UniProtKB-KW"/>
</dbReference>
<accession>A0A0A3XEI6</accession>
<evidence type="ECO:0000256" key="8">
    <source>
        <dbReference type="ARBA" id="ARBA00022840"/>
    </source>
</evidence>
<protein>
    <recommendedName>
        <fullName evidence="4">2-amino-4-hydroxy-6-hydroxymethyldihydropteridine pyrophosphokinase</fullName>
        <ecNumber evidence="3">2.7.6.3</ecNumber>
    </recommendedName>
    <alternativeName>
        <fullName evidence="11">6-hydroxymethyl-7,8-dihydropterin pyrophosphokinase</fullName>
    </alternativeName>
    <alternativeName>
        <fullName evidence="12">7,8-dihydro-6-hydroxymethylpterin-pyrophosphokinase</fullName>
    </alternativeName>
</protein>
<dbReference type="Gene3D" id="3.30.70.560">
    <property type="entry name" value="7,8-Dihydro-6-hydroxymethylpterin-pyrophosphokinase HPPK"/>
    <property type="match status" value="1"/>
</dbReference>
<keyword evidence="5" id="KW-0808">Transferase</keyword>
<evidence type="ECO:0000313" key="14">
    <source>
        <dbReference type="EMBL" id="KGT72837.1"/>
    </source>
</evidence>
<dbReference type="EC" id="2.7.6.3" evidence="3"/>
<dbReference type="SUPFAM" id="SSF55083">
    <property type="entry name" value="6-hydroxymethyl-7,8-dihydropterin pyrophosphokinase, HPPK"/>
    <property type="match status" value="1"/>
</dbReference>
<dbReference type="NCBIfam" id="TIGR01498">
    <property type="entry name" value="folK"/>
    <property type="match status" value="1"/>
</dbReference>
<evidence type="ECO:0000256" key="3">
    <source>
        <dbReference type="ARBA" id="ARBA00013253"/>
    </source>
</evidence>
<dbReference type="PANTHER" id="PTHR43071">
    <property type="entry name" value="2-AMINO-4-HYDROXY-6-HYDROXYMETHYLDIHYDROPTERIDINE PYROPHOSPHOKINASE"/>
    <property type="match status" value="1"/>
</dbReference>
<proteinExistence type="inferred from homology"/>
<reference evidence="14 15" key="1">
    <citation type="submission" date="2014-09" db="EMBL/GenBank/DDBJ databases">
        <title>Draft genome of Bradyrhizobium japonicum Is-34.</title>
        <authorList>
            <person name="Tsurumaru H."/>
            <person name="Yamakawa T."/>
            <person name="Hashimoto S."/>
            <person name="Okizaki K."/>
            <person name="Kanesaki Y."/>
            <person name="Yoshikawa H."/>
            <person name="Yajima S."/>
        </authorList>
    </citation>
    <scope>NUCLEOTIDE SEQUENCE [LARGE SCALE GENOMIC DNA]</scope>
    <source>
        <strain evidence="14 15">Is-34</strain>
    </source>
</reference>
<dbReference type="EMBL" id="JRPN01000137">
    <property type="protein sequence ID" value="KGT72837.1"/>
    <property type="molecule type" value="Genomic_DNA"/>
</dbReference>
<evidence type="ECO:0000259" key="13">
    <source>
        <dbReference type="Pfam" id="PF01288"/>
    </source>
</evidence>
<dbReference type="InterPro" id="IPR000550">
    <property type="entry name" value="Hppk"/>
</dbReference>
<feature type="non-terminal residue" evidence="14">
    <location>
        <position position="97"/>
    </location>
</feature>
<dbReference type="GO" id="GO:0046656">
    <property type="term" value="P:folic acid biosynthetic process"/>
    <property type="evidence" value="ECO:0007669"/>
    <property type="project" value="UniProtKB-KW"/>
</dbReference>
<dbReference type="GO" id="GO:0046654">
    <property type="term" value="P:tetrahydrofolate biosynthetic process"/>
    <property type="evidence" value="ECO:0007669"/>
    <property type="project" value="UniProtKB-UniPathway"/>
</dbReference>
<evidence type="ECO:0000256" key="7">
    <source>
        <dbReference type="ARBA" id="ARBA00022777"/>
    </source>
</evidence>
<dbReference type="UniPathway" id="UPA00077">
    <property type="reaction ID" value="UER00155"/>
</dbReference>
<dbReference type="AlphaFoldDB" id="A0A0A3XEI6"/>
<evidence type="ECO:0000256" key="10">
    <source>
        <dbReference type="ARBA" id="ARBA00029409"/>
    </source>
</evidence>
<evidence type="ECO:0000256" key="4">
    <source>
        <dbReference type="ARBA" id="ARBA00016218"/>
    </source>
</evidence>
<evidence type="ECO:0000256" key="12">
    <source>
        <dbReference type="ARBA" id="ARBA00033413"/>
    </source>
</evidence>
<comment type="caution">
    <text evidence="14">The sequence shown here is derived from an EMBL/GenBank/DDBJ whole genome shotgun (WGS) entry which is preliminary data.</text>
</comment>
<evidence type="ECO:0000313" key="15">
    <source>
        <dbReference type="Proteomes" id="UP000030377"/>
    </source>
</evidence>
<keyword evidence="7 14" id="KW-0418">Kinase</keyword>
<keyword evidence="8" id="KW-0067">ATP-binding</keyword>
<dbReference type="PANTHER" id="PTHR43071:SF1">
    <property type="entry name" value="2-AMINO-4-HYDROXY-6-HYDROXYMETHYLDIHYDROPTERIDINE PYROPHOSPHOKINASE"/>
    <property type="match status" value="1"/>
</dbReference>
<evidence type="ECO:0000256" key="5">
    <source>
        <dbReference type="ARBA" id="ARBA00022679"/>
    </source>
</evidence>
<evidence type="ECO:0000256" key="1">
    <source>
        <dbReference type="ARBA" id="ARBA00005051"/>
    </source>
</evidence>
<comment type="similarity">
    <text evidence="2">Belongs to the HPPK family.</text>
</comment>
<sequence length="97" mass="10908">MTDQAYLALGSNIGEREGYLAKAIEALHARSNITVTALSSVYETDPVGYVDQDAFLNMVVRIETDLQPRQLLSVVLEIEQQLGRFRTVRWGPRTIDI</sequence>
<dbReference type="CDD" id="cd00483">
    <property type="entry name" value="HPPK"/>
    <property type="match status" value="1"/>
</dbReference>
<gene>
    <name evidence="14" type="ORF">MA20_47985</name>
</gene>
<dbReference type="GO" id="GO:0003848">
    <property type="term" value="F:2-amino-4-hydroxy-6-hydroxymethyldihydropteridine diphosphokinase activity"/>
    <property type="evidence" value="ECO:0007669"/>
    <property type="project" value="UniProtKB-EC"/>
</dbReference>
<keyword evidence="9" id="KW-0289">Folate biosynthesis</keyword>
<comment type="function">
    <text evidence="10">Catalyzes the transfer of pyrophosphate from adenosine triphosphate (ATP) to 6-hydroxymethyl-7,8-dihydropterin, an enzymatic step in folate biosynthesis pathway.</text>
</comment>
<dbReference type="Pfam" id="PF01288">
    <property type="entry name" value="HPPK"/>
    <property type="match status" value="1"/>
</dbReference>
<feature type="domain" description="7,8-dihydro-6-hydroxymethylpterin-pyrophosphokinase" evidence="13">
    <location>
        <begin position="6"/>
        <end position="97"/>
    </location>
</feature>
<evidence type="ECO:0000256" key="6">
    <source>
        <dbReference type="ARBA" id="ARBA00022741"/>
    </source>
</evidence>
<dbReference type="Proteomes" id="UP000030377">
    <property type="component" value="Unassembled WGS sequence"/>
</dbReference>
<organism evidence="14 15">
    <name type="scientific">Bradyrhizobium japonicum</name>
    <dbReference type="NCBI Taxonomy" id="375"/>
    <lineage>
        <taxon>Bacteria</taxon>
        <taxon>Pseudomonadati</taxon>
        <taxon>Pseudomonadota</taxon>
        <taxon>Alphaproteobacteria</taxon>
        <taxon>Hyphomicrobiales</taxon>
        <taxon>Nitrobacteraceae</taxon>
        <taxon>Bradyrhizobium</taxon>
    </lineage>
</organism>
<keyword evidence="6" id="KW-0547">Nucleotide-binding</keyword>
<name>A0A0A3XEI6_BRAJP</name>
<comment type="pathway">
    <text evidence="1">Cofactor biosynthesis; tetrahydrofolate biosynthesis; 2-amino-4-hydroxy-6-hydroxymethyl-7,8-dihydropteridine diphosphate from 7,8-dihydroneopterin triphosphate: step 4/4.</text>
</comment>
<dbReference type="InterPro" id="IPR035907">
    <property type="entry name" value="Hppk_sf"/>
</dbReference>